<feature type="binding site" evidence="9">
    <location>
        <position position="578"/>
    </location>
    <ligand>
        <name>Zn(2+)</name>
        <dbReference type="ChEBI" id="CHEBI:29105"/>
    </ligand>
</feature>
<feature type="coiled-coil region" evidence="10">
    <location>
        <begin position="654"/>
        <end position="681"/>
    </location>
</feature>
<dbReference type="CDD" id="cd00883">
    <property type="entry name" value="beta_CA_cladeA"/>
    <property type="match status" value="1"/>
</dbReference>
<dbReference type="InterPro" id="IPR001765">
    <property type="entry name" value="Carbonic_anhydrase"/>
</dbReference>
<evidence type="ECO:0000256" key="10">
    <source>
        <dbReference type="SAM" id="Coils"/>
    </source>
</evidence>
<dbReference type="Gene3D" id="3.40.1050.10">
    <property type="entry name" value="Carbonic anhydrase"/>
    <property type="match status" value="1"/>
</dbReference>
<dbReference type="GO" id="GO:0015976">
    <property type="term" value="P:carbon utilization"/>
    <property type="evidence" value="ECO:0007669"/>
    <property type="project" value="InterPro"/>
</dbReference>
<feature type="binding site" evidence="9">
    <location>
        <position position="632"/>
    </location>
    <ligand>
        <name>Zn(2+)</name>
        <dbReference type="ChEBI" id="CHEBI:29105"/>
    </ligand>
</feature>
<evidence type="ECO:0000256" key="6">
    <source>
        <dbReference type="ARBA" id="ARBA00023239"/>
    </source>
</evidence>
<dbReference type="PROSITE" id="PS00704">
    <property type="entry name" value="PROK_CO2_ANHYDRASE_1"/>
    <property type="match status" value="1"/>
</dbReference>
<sequence>MQQVAVNYVKQKFIGKASERIYANKPSYETDPEVLAAVERAEQDRDQHWWKRNKKGTIDVILNQQDRKILTKVKRQAWYLDKGCHCCCFNIGLDGVVGLIPGIGDIIGAALALQLIRVACQADLPHWLIAKMTWNVLVDFMIGLTPIAGDLLDILFKCNWRNALLLEEYLILRRRDELRLEKGQHLAEDPREAESSHHHHDVTAKNDKYEPNPIPFTEHIFDFDFHPSLPIVAIGLINGQVHCYNYGLESNSLAWKTQISKKSCRDLLSISRDKSIQALDVSAGRILYKVSKAHKFAINKLKGLDSQLTATGDDEGIIKIWDMRTCKAVQEYKAHKDYISDMVYTKSTLIAAGGDGQLSIFDIRKPTDKIMMTQELDDEPLSLVIVKNDEQVIAGSQSGALYTWNWNTWSDYSKWIGHPNSVDALCKLDEDTICTGGSDGLLRLITVSPQQQFEGILGDHGEDFPIEKMAVGFDEKYLASCGHDLHLRFWNIEFLYENTKRKQQETAPSGVNKQETNEPNTVSSPVRINRFDPKDEKLDSLLKSNAEWSKAVTETDPNFFKKLAQIQEPKILWIGCADSRVPANQLVQLAPGEVFVHRNIANVVCHSDLNCLSVLQYAVDVLKVEHVIVCGHSNCGGVAAAMGSGQYGLIDNWLRNIKDVYRFHEKELEEVKDSKERLSRLIEFNAMHSAENVCRTTIVQNAWHRGQKLTVHAWVYDLENGLVKRLEYSHKDPASLPSIYASQPL</sequence>
<evidence type="ECO:0000313" key="12">
    <source>
        <dbReference type="EMBL" id="KAG1305284.1"/>
    </source>
</evidence>
<dbReference type="SUPFAM" id="SSF53056">
    <property type="entry name" value="beta-carbonic anhydrase, cab"/>
    <property type="match status" value="1"/>
</dbReference>
<name>A0A9P6X4R7_RHIOR</name>
<dbReference type="AlphaFoldDB" id="A0A9P6X4R7"/>
<evidence type="ECO:0000256" key="11">
    <source>
        <dbReference type="SAM" id="MobiDB-lite"/>
    </source>
</evidence>
<keyword evidence="13" id="KW-1185">Reference proteome</keyword>
<dbReference type="EC" id="4.2.1.1" evidence="2"/>
<dbReference type="SMART" id="SM00947">
    <property type="entry name" value="Pro_CA"/>
    <property type="match status" value="1"/>
</dbReference>
<dbReference type="GO" id="GO:0004089">
    <property type="term" value="F:carbonate dehydratase activity"/>
    <property type="evidence" value="ECO:0007669"/>
    <property type="project" value="UniProtKB-EC"/>
</dbReference>
<dbReference type="GO" id="GO:0008270">
    <property type="term" value="F:zinc ion binding"/>
    <property type="evidence" value="ECO:0007669"/>
    <property type="project" value="InterPro"/>
</dbReference>
<evidence type="ECO:0000256" key="3">
    <source>
        <dbReference type="ARBA" id="ARBA00014628"/>
    </source>
</evidence>
<dbReference type="Pfam" id="PF13430">
    <property type="entry name" value="DUF4112"/>
    <property type="match status" value="1"/>
</dbReference>
<comment type="cofactor">
    <cofactor evidence="9">
        <name>Zn(2+)</name>
        <dbReference type="ChEBI" id="CHEBI:29105"/>
    </cofactor>
    <text evidence="9">Binds 1 zinc ion per subunit.</text>
</comment>
<gene>
    <name evidence="12" type="ORF">G6F64_008497</name>
</gene>
<comment type="caution">
    <text evidence="12">The sequence shown here is derived from an EMBL/GenBank/DDBJ whole genome shotgun (WGS) entry which is preliminary data.</text>
</comment>
<dbReference type="EMBL" id="JAANQT010001402">
    <property type="protein sequence ID" value="KAG1305284.1"/>
    <property type="molecule type" value="Genomic_DNA"/>
</dbReference>
<feature type="binding site" evidence="9">
    <location>
        <position position="635"/>
    </location>
    <ligand>
        <name>Zn(2+)</name>
        <dbReference type="ChEBI" id="CHEBI:29105"/>
    </ligand>
</feature>
<dbReference type="Proteomes" id="UP000716291">
    <property type="component" value="Unassembled WGS sequence"/>
</dbReference>
<dbReference type="InterPro" id="IPR036874">
    <property type="entry name" value="Carbonic_anhydrase_sf"/>
</dbReference>
<accession>A0A9P6X4R7</accession>
<reference evidence="12" key="1">
    <citation type="journal article" date="2020" name="Microb. Genom.">
        <title>Genetic diversity of clinical and environmental Mucorales isolates obtained from an investigation of mucormycosis cases among solid organ transplant recipients.</title>
        <authorList>
            <person name="Nguyen M.H."/>
            <person name="Kaul D."/>
            <person name="Muto C."/>
            <person name="Cheng S.J."/>
            <person name="Richter R.A."/>
            <person name="Bruno V.M."/>
            <person name="Liu G."/>
            <person name="Beyhan S."/>
            <person name="Sundermann A.J."/>
            <person name="Mounaud S."/>
            <person name="Pasculle A.W."/>
            <person name="Nierman W.C."/>
            <person name="Driscoll E."/>
            <person name="Cumbie R."/>
            <person name="Clancy C.J."/>
            <person name="Dupont C.L."/>
        </authorList>
    </citation>
    <scope>NUCLEOTIDE SEQUENCE</scope>
    <source>
        <strain evidence="12">GL11</strain>
    </source>
</reference>
<feature type="binding site" evidence="9">
    <location>
        <position position="576"/>
    </location>
    <ligand>
        <name>Zn(2+)</name>
        <dbReference type="ChEBI" id="CHEBI:29105"/>
    </ligand>
</feature>
<dbReference type="Pfam" id="PF00484">
    <property type="entry name" value="Pro_CA"/>
    <property type="match status" value="1"/>
</dbReference>
<evidence type="ECO:0000256" key="5">
    <source>
        <dbReference type="ARBA" id="ARBA00022833"/>
    </source>
</evidence>
<feature type="region of interest" description="Disordered" evidence="11">
    <location>
        <begin position="503"/>
        <end position="528"/>
    </location>
</feature>
<dbReference type="Gene3D" id="2.130.10.10">
    <property type="entry name" value="YVTN repeat-like/Quinoprotein amine dehydrogenase"/>
    <property type="match status" value="2"/>
</dbReference>
<evidence type="ECO:0000256" key="8">
    <source>
        <dbReference type="ARBA" id="ARBA00048348"/>
    </source>
</evidence>
<feature type="region of interest" description="Disordered" evidence="11">
    <location>
        <begin position="186"/>
        <end position="208"/>
    </location>
</feature>
<keyword evidence="6" id="KW-0456">Lyase</keyword>
<dbReference type="NCBIfam" id="NF007756">
    <property type="entry name" value="PRK10437.1"/>
    <property type="match status" value="1"/>
</dbReference>
<evidence type="ECO:0000256" key="9">
    <source>
        <dbReference type="PIRSR" id="PIRSR601765-1"/>
    </source>
</evidence>
<evidence type="ECO:0000256" key="2">
    <source>
        <dbReference type="ARBA" id="ARBA00012925"/>
    </source>
</evidence>
<evidence type="ECO:0000256" key="7">
    <source>
        <dbReference type="ARBA" id="ARBA00031969"/>
    </source>
</evidence>
<dbReference type="PANTHER" id="PTHR11002">
    <property type="entry name" value="CARBONIC ANHYDRASE"/>
    <property type="match status" value="1"/>
</dbReference>
<evidence type="ECO:0000313" key="13">
    <source>
        <dbReference type="Proteomes" id="UP000716291"/>
    </source>
</evidence>
<dbReference type="Pfam" id="PF24796">
    <property type="entry name" value="WDR55"/>
    <property type="match status" value="1"/>
</dbReference>
<dbReference type="OrthoDB" id="10248475at2759"/>
<keyword evidence="4 9" id="KW-0479">Metal-binding</keyword>
<dbReference type="FunFam" id="3.40.1050.10:FF:000001">
    <property type="entry name" value="Carbonic anhydrase"/>
    <property type="match status" value="1"/>
</dbReference>
<dbReference type="PANTHER" id="PTHR11002:SF76">
    <property type="entry name" value="CARBONIC ANHYDRASE"/>
    <property type="match status" value="1"/>
</dbReference>
<organism evidence="12 13">
    <name type="scientific">Rhizopus oryzae</name>
    <name type="common">Mucormycosis agent</name>
    <name type="synonym">Rhizopus arrhizus var. delemar</name>
    <dbReference type="NCBI Taxonomy" id="64495"/>
    <lineage>
        <taxon>Eukaryota</taxon>
        <taxon>Fungi</taxon>
        <taxon>Fungi incertae sedis</taxon>
        <taxon>Mucoromycota</taxon>
        <taxon>Mucoromycotina</taxon>
        <taxon>Mucoromycetes</taxon>
        <taxon>Mucorales</taxon>
        <taxon>Mucorineae</taxon>
        <taxon>Rhizopodaceae</taxon>
        <taxon>Rhizopus</taxon>
    </lineage>
</organism>
<proteinExistence type="inferred from homology"/>
<dbReference type="InterPro" id="IPR036322">
    <property type="entry name" value="WD40_repeat_dom_sf"/>
</dbReference>
<comment type="similarity">
    <text evidence="1">Belongs to the beta-class carbonic anhydrase family.</text>
</comment>
<dbReference type="SMART" id="SM00320">
    <property type="entry name" value="WD40"/>
    <property type="match status" value="6"/>
</dbReference>
<keyword evidence="5 9" id="KW-0862">Zinc</keyword>
<protein>
    <recommendedName>
        <fullName evidence="3">Carbonic anhydrase</fullName>
        <ecNumber evidence="2">4.2.1.1</ecNumber>
    </recommendedName>
    <alternativeName>
        <fullName evidence="7">Carbonate dehydratase</fullName>
    </alternativeName>
</protein>
<feature type="compositionally biased region" description="Polar residues" evidence="11">
    <location>
        <begin position="505"/>
        <end position="526"/>
    </location>
</feature>
<keyword evidence="10" id="KW-0175">Coiled coil</keyword>
<evidence type="ECO:0000256" key="1">
    <source>
        <dbReference type="ARBA" id="ARBA00006217"/>
    </source>
</evidence>
<dbReference type="InterPro" id="IPR015943">
    <property type="entry name" value="WD40/YVTN_repeat-like_dom_sf"/>
</dbReference>
<dbReference type="InterPro" id="IPR001680">
    <property type="entry name" value="WD40_rpt"/>
</dbReference>
<dbReference type="PROSITE" id="PS00705">
    <property type="entry name" value="PROK_CO2_ANHYDRASE_2"/>
    <property type="match status" value="1"/>
</dbReference>
<dbReference type="InterPro" id="IPR015892">
    <property type="entry name" value="Carbonic_anhydrase_CS"/>
</dbReference>
<dbReference type="SUPFAM" id="SSF50978">
    <property type="entry name" value="WD40 repeat-like"/>
    <property type="match status" value="1"/>
</dbReference>
<dbReference type="InterPro" id="IPR025187">
    <property type="entry name" value="DUF4112"/>
</dbReference>
<evidence type="ECO:0000256" key="4">
    <source>
        <dbReference type="ARBA" id="ARBA00022723"/>
    </source>
</evidence>
<comment type="catalytic activity">
    <reaction evidence="8">
        <text>hydrogencarbonate + H(+) = CO2 + H2O</text>
        <dbReference type="Rhea" id="RHEA:10748"/>
        <dbReference type="ChEBI" id="CHEBI:15377"/>
        <dbReference type="ChEBI" id="CHEBI:15378"/>
        <dbReference type="ChEBI" id="CHEBI:16526"/>
        <dbReference type="ChEBI" id="CHEBI:17544"/>
        <dbReference type="EC" id="4.2.1.1"/>
    </reaction>
</comment>